<dbReference type="EMBL" id="ML120358">
    <property type="protein sequence ID" value="RPB04445.1"/>
    <property type="molecule type" value="Genomic_DNA"/>
</dbReference>
<sequence>MIAATPLVLVIDSKDDCSSEPDIKELSDSEWTANSLNSLTFHPHSQAYSYPPSPLLPLPAFTMHLHSRPLPSP</sequence>
<reference evidence="1 2" key="1">
    <citation type="journal article" date="2018" name="Nat. Ecol. Evol.">
        <title>Pezizomycetes genomes reveal the molecular basis of ectomycorrhizal truffle lifestyle.</title>
        <authorList>
            <person name="Murat C."/>
            <person name="Payen T."/>
            <person name="Noel B."/>
            <person name="Kuo A."/>
            <person name="Morin E."/>
            <person name="Chen J."/>
            <person name="Kohler A."/>
            <person name="Krizsan K."/>
            <person name="Balestrini R."/>
            <person name="Da Silva C."/>
            <person name="Montanini B."/>
            <person name="Hainaut M."/>
            <person name="Levati E."/>
            <person name="Barry K.W."/>
            <person name="Belfiori B."/>
            <person name="Cichocki N."/>
            <person name="Clum A."/>
            <person name="Dockter R.B."/>
            <person name="Fauchery L."/>
            <person name="Guy J."/>
            <person name="Iotti M."/>
            <person name="Le Tacon F."/>
            <person name="Lindquist E.A."/>
            <person name="Lipzen A."/>
            <person name="Malagnac F."/>
            <person name="Mello A."/>
            <person name="Molinier V."/>
            <person name="Miyauchi S."/>
            <person name="Poulain J."/>
            <person name="Riccioni C."/>
            <person name="Rubini A."/>
            <person name="Sitrit Y."/>
            <person name="Splivallo R."/>
            <person name="Traeger S."/>
            <person name="Wang M."/>
            <person name="Zifcakova L."/>
            <person name="Wipf D."/>
            <person name="Zambonelli A."/>
            <person name="Paolocci F."/>
            <person name="Nowrousian M."/>
            <person name="Ottonello S."/>
            <person name="Baldrian P."/>
            <person name="Spatafora J.W."/>
            <person name="Henrissat B."/>
            <person name="Nagy L.G."/>
            <person name="Aury J.M."/>
            <person name="Wincker P."/>
            <person name="Grigoriev I.V."/>
            <person name="Bonfante P."/>
            <person name="Martin F.M."/>
        </authorList>
    </citation>
    <scope>NUCLEOTIDE SEQUENCE [LARGE SCALE GENOMIC DNA]</scope>
    <source>
        <strain evidence="1 2">120613-1</strain>
    </source>
</reference>
<proteinExistence type="predicted"/>
<protein>
    <submittedName>
        <fullName evidence="1">Uncharacterized protein</fullName>
    </submittedName>
</protein>
<dbReference type="Proteomes" id="UP000276215">
    <property type="component" value="Unassembled WGS sequence"/>
</dbReference>
<organism evidence="1 2">
    <name type="scientific">Choiromyces venosus 120613-1</name>
    <dbReference type="NCBI Taxonomy" id="1336337"/>
    <lineage>
        <taxon>Eukaryota</taxon>
        <taxon>Fungi</taxon>
        <taxon>Dikarya</taxon>
        <taxon>Ascomycota</taxon>
        <taxon>Pezizomycotina</taxon>
        <taxon>Pezizomycetes</taxon>
        <taxon>Pezizales</taxon>
        <taxon>Tuberaceae</taxon>
        <taxon>Choiromyces</taxon>
    </lineage>
</organism>
<evidence type="ECO:0000313" key="2">
    <source>
        <dbReference type="Proteomes" id="UP000276215"/>
    </source>
</evidence>
<evidence type="ECO:0000313" key="1">
    <source>
        <dbReference type="EMBL" id="RPB04445.1"/>
    </source>
</evidence>
<keyword evidence="2" id="KW-1185">Reference proteome</keyword>
<accession>A0A3N4KEX2</accession>
<gene>
    <name evidence="1" type="ORF">L873DRAFT_1799319</name>
</gene>
<name>A0A3N4KEX2_9PEZI</name>
<dbReference type="AlphaFoldDB" id="A0A3N4KEX2"/>